<evidence type="ECO:0000313" key="1">
    <source>
        <dbReference type="EMBL" id="KRM66086.1"/>
    </source>
</evidence>
<name>A0A0R2APV9_9LACO</name>
<dbReference type="PATRIC" id="fig|1423718.3.peg.718"/>
<dbReference type="SUPFAM" id="SSF47598">
    <property type="entry name" value="Ribbon-helix-helix"/>
    <property type="match status" value="1"/>
</dbReference>
<evidence type="ECO:0008006" key="3">
    <source>
        <dbReference type="Google" id="ProtNLM"/>
    </source>
</evidence>
<keyword evidence="2" id="KW-1185">Reference proteome</keyword>
<dbReference type="InterPro" id="IPR010985">
    <property type="entry name" value="Ribbon_hlx_hlx"/>
</dbReference>
<dbReference type="AlphaFoldDB" id="A0A0R2APV9"/>
<dbReference type="Proteomes" id="UP000051008">
    <property type="component" value="Unassembled WGS sequence"/>
</dbReference>
<dbReference type="EMBL" id="AYYP01000008">
    <property type="protein sequence ID" value="KRM66086.1"/>
    <property type="molecule type" value="Genomic_DNA"/>
</dbReference>
<organism evidence="1 2">
    <name type="scientific">Ligilactobacillus agilis DSM 20509</name>
    <dbReference type="NCBI Taxonomy" id="1423718"/>
    <lineage>
        <taxon>Bacteria</taxon>
        <taxon>Bacillati</taxon>
        <taxon>Bacillota</taxon>
        <taxon>Bacilli</taxon>
        <taxon>Lactobacillales</taxon>
        <taxon>Lactobacillaceae</taxon>
        <taxon>Ligilactobacillus</taxon>
    </lineage>
</organism>
<protein>
    <recommendedName>
        <fullName evidence="3">Arc-like DNA binding domain-containing protein</fullName>
    </recommendedName>
</protein>
<accession>A0A0R2APV9</accession>
<gene>
    <name evidence="1" type="ORF">FC14_GL000688</name>
</gene>
<reference evidence="1 2" key="1">
    <citation type="journal article" date="2015" name="Genome Announc.">
        <title>Expanding the biotechnology potential of lactobacilli through comparative genomics of 213 strains and associated genera.</title>
        <authorList>
            <person name="Sun Z."/>
            <person name="Harris H.M."/>
            <person name="McCann A."/>
            <person name="Guo C."/>
            <person name="Argimon S."/>
            <person name="Zhang W."/>
            <person name="Yang X."/>
            <person name="Jeffery I.B."/>
            <person name="Cooney J.C."/>
            <person name="Kagawa T.F."/>
            <person name="Liu W."/>
            <person name="Song Y."/>
            <person name="Salvetti E."/>
            <person name="Wrobel A."/>
            <person name="Rasinkangas P."/>
            <person name="Parkhill J."/>
            <person name="Rea M.C."/>
            <person name="O'Sullivan O."/>
            <person name="Ritari J."/>
            <person name="Douillard F.P."/>
            <person name="Paul Ross R."/>
            <person name="Yang R."/>
            <person name="Briner A.E."/>
            <person name="Felis G.E."/>
            <person name="de Vos W.M."/>
            <person name="Barrangou R."/>
            <person name="Klaenhammer T.R."/>
            <person name="Caufield P.W."/>
            <person name="Cui Y."/>
            <person name="Zhang H."/>
            <person name="O'Toole P.W."/>
        </authorList>
    </citation>
    <scope>NUCLEOTIDE SEQUENCE [LARGE SCALE GENOMIC DNA]</scope>
    <source>
        <strain evidence="1 2">DSM 20509</strain>
    </source>
</reference>
<comment type="caution">
    <text evidence="1">The sequence shown here is derived from an EMBL/GenBank/DDBJ whole genome shotgun (WGS) entry which is preliminary data.</text>
</comment>
<proteinExistence type="predicted"/>
<evidence type="ECO:0000313" key="2">
    <source>
        <dbReference type="Proteomes" id="UP000051008"/>
    </source>
</evidence>
<dbReference type="GO" id="GO:0006355">
    <property type="term" value="P:regulation of DNA-templated transcription"/>
    <property type="evidence" value="ECO:0007669"/>
    <property type="project" value="InterPro"/>
</dbReference>
<sequence length="129" mass="14622">MISRKKVAEMARDEEMTSFLFRLPKNLKRRLESKAQSENKSVNATLQEIVSLTLKDPPQQVEAGSFEKRNFLGQKIAGQKIDQANGLVEVKGIYYRYLIEGNRPVDKQADYIVIEAVGNIITLRPLVGE</sequence>